<evidence type="ECO:0000256" key="1">
    <source>
        <dbReference type="ARBA" id="ARBA00004173"/>
    </source>
</evidence>
<dbReference type="PANTHER" id="PTHR23354:SF62">
    <property type="entry name" value="MUSTARD, ISOFORM V"/>
    <property type="match status" value="1"/>
</dbReference>
<dbReference type="Pfam" id="PF07534">
    <property type="entry name" value="TLD"/>
    <property type="match status" value="1"/>
</dbReference>
<sequence>MSSQAQINKLSERYPFEDEELEQLLRCYAALLDDKNTDTFLTKIALSSPYSYFFLPGNEMRRRIELIENKILPDGFGSCLRAAMSVDLFVDCANEGVGDVNLERFLEGVADCGQRGHKEALRIIWDCCSYHAEFEDNLDPSMIVDLCYRLSIAAEVAISPYADADATVARLESEHDGACSSLERSLAQAGENGKVTKQNFYDWAETMAPQISSTLSTFMHHLLFHTKMPKIRHLNFVPFELPKLDQKSDIFQGVHSPNLFAVACTSPLIGGKWHNLYSFEYHGHSMNRLQYSILGYAGPTVVVIETEQGYIVCGFFTTTWKKAAGFYGDSNGFLFQLYPTLTVFQPTGEDTNFIHLQDGLGFGGTTDMPRLFIPASLESCHAGVMDKTFRQGDLLPGDALEKFNVKSLEVWGCGGEEAIRNGLKAREEKRKLTDAAIHQARTIKDKSSFIEDINLVDTKIYHHRKESRGRAEFAVDEKHGGYVLERV</sequence>
<reference evidence="6 7" key="1">
    <citation type="submission" date="2024-10" db="EMBL/GenBank/DDBJ databases">
        <title>Updated reference genomes for cyclostephanoid diatoms.</title>
        <authorList>
            <person name="Roberts W.R."/>
            <person name="Alverson A.J."/>
        </authorList>
    </citation>
    <scope>NUCLEOTIDE SEQUENCE [LARGE SCALE GENOMIC DNA]</scope>
    <source>
        <strain evidence="6 7">AJA232-27</strain>
    </source>
</reference>
<dbReference type="EMBL" id="JALLBG020000255">
    <property type="protein sequence ID" value="KAL3757683.1"/>
    <property type="molecule type" value="Genomic_DNA"/>
</dbReference>
<evidence type="ECO:0000256" key="3">
    <source>
        <dbReference type="ARBA" id="ARBA00023128"/>
    </source>
</evidence>
<feature type="domain" description="TLDc" evidence="5">
    <location>
        <begin position="249"/>
        <end position="414"/>
    </location>
</feature>
<organism evidence="6 7">
    <name type="scientific">Discostella pseudostelligera</name>
    <dbReference type="NCBI Taxonomy" id="259834"/>
    <lineage>
        <taxon>Eukaryota</taxon>
        <taxon>Sar</taxon>
        <taxon>Stramenopiles</taxon>
        <taxon>Ochrophyta</taxon>
        <taxon>Bacillariophyta</taxon>
        <taxon>Coscinodiscophyceae</taxon>
        <taxon>Thalassiosirophycidae</taxon>
        <taxon>Stephanodiscales</taxon>
        <taxon>Stephanodiscaceae</taxon>
        <taxon>Discostella</taxon>
    </lineage>
</organism>
<name>A0ABD3M112_9STRA</name>
<gene>
    <name evidence="6" type="ORF">ACHAWU_004468</name>
</gene>
<comment type="similarity">
    <text evidence="2">Belongs to the OXR1 family.</text>
</comment>
<evidence type="ECO:0000313" key="6">
    <source>
        <dbReference type="EMBL" id="KAL3757683.1"/>
    </source>
</evidence>
<evidence type="ECO:0000259" key="5">
    <source>
        <dbReference type="PROSITE" id="PS51886"/>
    </source>
</evidence>
<comment type="subcellular location">
    <subcellularLocation>
        <location evidence="1">Mitochondrion</location>
    </subcellularLocation>
</comment>
<dbReference type="PROSITE" id="PS51886">
    <property type="entry name" value="TLDC"/>
    <property type="match status" value="1"/>
</dbReference>
<evidence type="ECO:0000313" key="7">
    <source>
        <dbReference type="Proteomes" id="UP001530293"/>
    </source>
</evidence>
<dbReference type="GO" id="GO:0005739">
    <property type="term" value="C:mitochondrion"/>
    <property type="evidence" value="ECO:0007669"/>
    <property type="project" value="UniProtKB-SubCell"/>
</dbReference>
<evidence type="ECO:0000256" key="2">
    <source>
        <dbReference type="ARBA" id="ARBA00009540"/>
    </source>
</evidence>
<dbReference type="SMART" id="SM00584">
    <property type="entry name" value="TLDc"/>
    <property type="match status" value="1"/>
</dbReference>
<protein>
    <recommendedName>
        <fullName evidence="4">Oxidation resistance protein 1</fullName>
    </recommendedName>
</protein>
<accession>A0ABD3M112</accession>
<evidence type="ECO:0000256" key="4">
    <source>
        <dbReference type="ARBA" id="ARBA00040604"/>
    </source>
</evidence>
<keyword evidence="3" id="KW-0496">Mitochondrion</keyword>
<dbReference type="Proteomes" id="UP001530293">
    <property type="component" value="Unassembled WGS sequence"/>
</dbReference>
<comment type="caution">
    <text evidence="6">The sequence shown here is derived from an EMBL/GenBank/DDBJ whole genome shotgun (WGS) entry which is preliminary data.</text>
</comment>
<keyword evidence="7" id="KW-1185">Reference proteome</keyword>
<proteinExistence type="inferred from homology"/>
<dbReference type="AlphaFoldDB" id="A0ABD3M112"/>
<dbReference type="PANTHER" id="PTHR23354">
    <property type="entry name" value="NUCLEOLAR PROTEIN 7/ESTROGEN RECEPTOR COACTIVATOR-RELATED"/>
    <property type="match status" value="1"/>
</dbReference>
<dbReference type="InterPro" id="IPR006571">
    <property type="entry name" value="TLDc_dom"/>
</dbReference>